<feature type="domain" description="Carrier" evidence="1">
    <location>
        <begin position="1"/>
        <end position="78"/>
    </location>
</feature>
<dbReference type="AlphaFoldDB" id="A0A948RY21"/>
<dbReference type="EMBL" id="JAHJDP010000072">
    <property type="protein sequence ID" value="MBU2691667.1"/>
    <property type="molecule type" value="Genomic_DNA"/>
</dbReference>
<accession>A0A948RY21</accession>
<dbReference type="Pfam" id="PF00550">
    <property type="entry name" value="PP-binding"/>
    <property type="match status" value="1"/>
</dbReference>
<comment type="caution">
    <text evidence="2">The sequence shown here is derived from an EMBL/GenBank/DDBJ whole genome shotgun (WGS) entry which is preliminary data.</text>
</comment>
<proteinExistence type="predicted"/>
<dbReference type="Proteomes" id="UP000777784">
    <property type="component" value="Unassembled WGS sequence"/>
</dbReference>
<organism evidence="2 3">
    <name type="scientific">Eiseniibacteriota bacterium</name>
    <dbReference type="NCBI Taxonomy" id="2212470"/>
    <lineage>
        <taxon>Bacteria</taxon>
        <taxon>Candidatus Eiseniibacteriota</taxon>
    </lineage>
</organism>
<dbReference type="InterPro" id="IPR009081">
    <property type="entry name" value="PP-bd_ACP"/>
</dbReference>
<dbReference type="Gene3D" id="1.10.1200.10">
    <property type="entry name" value="ACP-like"/>
    <property type="match status" value="1"/>
</dbReference>
<evidence type="ECO:0000313" key="2">
    <source>
        <dbReference type="EMBL" id="MBU2691667.1"/>
    </source>
</evidence>
<dbReference type="InterPro" id="IPR036736">
    <property type="entry name" value="ACP-like_sf"/>
</dbReference>
<protein>
    <submittedName>
        <fullName evidence="2">Acyl carrier protein</fullName>
    </submittedName>
</protein>
<dbReference type="SUPFAM" id="SSF47336">
    <property type="entry name" value="ACP-like"/>
    <property type="match status" value="1"/>
</dbReference>
<reference evidence="2" key="1">
    <citation type="submission" date="2021-05" db="EMBL/GenBank/DDBJ databases">
        <title>Energy efficiency and biological interactions define the core microbiome of deep oligotrophic groundwater.</title>
        <authorList>
            <person name="Mehrshad M."/>
            <person name="Lopez-Fernandez M."/>
            <person name="Bell E."/>
            <person name="Bernier-Latmani R."/>
            <person name="Bertilsson S."/>
            <person name="Dopson M."/>
        </authorList>
    </citation>
    <scope>NUCLEOTIDE SEQUENCE</scope>
    <source>
        <strain evidence="2">Modern_marine.mb.64</strain>
    </source>
</reference>
<evidence type="ECO:0000313" key="3">
    <source>
        <dbReference type="Proteomes" id="UP000777784"/>
    </source>
</evidence>
<sequence length="87" mass="9908">MTNEQVQKVEDIVKQILNREVLLDKTASLKDQGMDSLALFSLIGSLEESFSIFIQEDEILPEHFDSMRGLTQFIEMKMSAGLQENSK</sequence>
<evidence type="ECO:0000259" key="1">
    <source>
        <dbReference type="PROSITE" id="PS50075"/>
    </source>
</evidence>
<name>A0A948RY21_UNCEI</name>
<dbReference type="PROSITE" id="PS50075">
    <property type="entry name" value="CARRIER"/>
    <property type="match status" value="1"/>
</dbReference>
<gene>
    <name evidence="2" type="ORF">KJ970_12140</name>
</gene>